<protein>
    <recommendedName>
        <fullName evidence="1">N-acetylglucosamine kinase</fullName>
        <ecNumber evidence="1">2.7.1.59</ecNumber>
    </recommendedName>
</protein>
<dbReference type="RefSeq" id="WP_099643035.1">
    <property type="nucleotide sequence ID" value="NZ_JAQPZX010000011.1"/>
</dbReference>
<dbReference type="PANTHER" id="PTHR18964:SF162">
    <property type="entry name" value="N-ACETYL-D-GLUCOSAMINE KINASE"/>
    <property type="match status" value="1"/>
</dbReference>
<evidence type="ECO:0000256" key="7">
    <source>
        <dbReference type="ARBA" id="ARBA00022840"/>
    </source>
</evidence>
<dbReference type="InterPro" id="IPR043129">
    <property type="entry name" value="ATPase_NBD"/>
</dbReference>
<name>A0A2A5JMV7_PSEO7</name>
<evidence type="ECO:0000256" key="8">
    <source>
        <dbReference type="ARBA" id="ARBA00023277"/>
    </source>
</evidence>
<evidence type="ECO:0000256" key="5">
    <source>
        <dbReference type="ARBA" id="ARBA00022777"/>
    </source>
</evidence>
<evidence type="ECO:0000256" key="2">
    <source>
        <dbReference type="ARBA" id="ARBA00022679"/>
    </source>
</evidence>
<dbReference type="GO" id="GO:0045127">
    <property type="term" value="F:N-acetylglucosamine kinase activity"/>
    <property type="evidence" value="ECO:0007669"/>
    <property type="project" value="UniProtKB-EC"/>
</dbReference>
<comment type="catalytic activity">
    <reaction evidence="9">
        <text>N-acetyl-D-glucosamine + ATP = N-acetyl-D-glucosamine 6-phosphate + ADP + H(+)</text>
        <dbReference type="Rhea" id="RHEA:17417"/>
        <dbReference type="ChEBI" id="CHEBI:15378"/>
        <dbReference type="ChEBI" id="CHEBI:30616"/>
        <dbReference type="ChEBI" id="CHEBI:57513"/>
        <dbReference type="ChEBI" id="CHEBI:456216"/>
        <dbReference type="ChEBI" id="CHEBI:506227"/>
        <dbReference type="EC" id="2.7.1.59"/>
    </reaction>
</comment>
<dbReference type="EC" id="2.7.1.59" evidence="1"/>
<keyword evidence="11" id="KW-1185">Reference proteome</keyword>
<dbReference type="EMBL" id="NKHF01000074">
    <property type="protein sequence ID" value="PCK30765.1"/>
    <property type="molecule type" value="Genomic_DNA"/>
</dbReference>
<dbReference type="SUPFAM" id="SSF53067">
    <property type="entry name" value="Actin-like ATPase domain"/>
    <property type="match status" value="1"/>
</dbReference>
<dbReference type="GO" id="GO:0005524">
    <property type="term" value="F:ATP binding"/>
    <property type="evidence" value="ECO:0007669"/>
    <property type="project" value="UniProtKB-KW"/>
</dbReference>
<keyword evidence="3" id="KW-0479">Metal-binding</keyword>
<proteinExistence type="predicted"/>
<dbReference type="PANTHER" id="PTHR18964">
    <property type="entry name" value="ROK (REPRESSOR, ORF, KINASE) FAMILY"/>
    <property type="match status" value="1"/>
</dbReference>
<accession>A0A2A5JMV7</accession>
<keyword evidence="8" id="KW-0119">Carbohydrate metabolism</keyword>
<comment type="caution">
    <text evidence="10">The sequence shown here is derived from an EMBL/GenBank/DDBJ whole genome shotgun (WGS) entry which is preliminary data.</text>
</comment>
<evidence type="ECO:0000256" key="6">
    <source>
        <dbReference type="ARBA" id="ARBA00022833"/>
    </source>
</evidence>
<dbReference type="Proteomes" id="UP000228621">
    <property type="component" value="Unassembled WGS sequence"/>
</dbReference>
<keyword evidence="5 10" id="KW-0418">Kinase</keyword>
<dbReference type="AlphaFoldDB" id="A0A2A5JMV7"/>
<dbReference type="CDD" id="cd24057">
    <property type="entry name" value="ASKHA_NBD_ROK_NAGK"/>
    <property type="match status" value="1"/>
</dbReference>
<evidence type="ECO:0000256" key="1">
    <source>
        <dbReference type="ARBA" id="ARBA00012122"/>
    </source>
</evidence>
<dbReference type="InterPro" id="IPR000600">
    <property type="entry name" value="ROK"/>
</dbReference>
<sequence length="302" mass="31719">MIYGVDVGGSKIEIAVFDNKLQRIESWRVATPKQSYDAFLTQIAALVHQADDKYGCKGQVGIGMPGIVNAKQRVLSANVPCANGKTVKADLMALLERPIAVENDCRCFALSEASLGAGVSYKKVFGAIIGTGAGGGFCIDGALYKSAQGIAGEYGHHPLSALLQQKYGLPIWDCGCGLQGCLERYVAGPGLASLYRHFTDRELTSEQVVAAMRAGEAEAKHAFSCYMDLLGSAFANLIKAYDPEVIVLGGGMSLIDELVEALPQAIEPHVFSAIAVPDIVRAKHGDASGALGAAILGSKLDA</sequence>
<dbReference type="Gene3D" id="3.30.420.40">
    <property type="match status" value="2"/>
</dbReference>
<dbReference type="OrthoDB" id="9810372at2"/>
<dbReference type="GO" id="GO:0046872">
    <property type="term" value="F:metal ion binding"/>
    <property type="evidence" value="ECO:0007669"/>
    <property type="project" value="UniProtKB-KW"/>
</dbReference>
<keyword evidence="4" id="KW-0547">Nucleotide-binding</keyword>
<evidence type="ECO:0000256" key="9">
    <source>
        <dbReference type="ARBA" id="ARBA00049065"/>
    </source>
</evidence>
<organism evidence="10 11">
    <name type="scientific">Pseudoalteromonas piscicida</name>
    <dbReference type="NCBI Taxonomy" id="43662"/>
    <lineage>
        <taxon>Bacteria</taxon>
        <taxon>Pseudomonadati</taxon>
        <taxon>Pseudomonadota</taxon>
        <taxon>Gammaproteobacteria</taxon>
        <taxon>Alteromonadales</taxon>
        <taxon>Pseudoalteromonadaceae</taxon>
        <taxon>Pseudoalteromonas</taxon>
    </lineage>
</organism>
<keyword evidence="2" id="KW-0808">Transferase</keyword>
<gene>
    <name evidence="10" type="ORF">CEX98_15960</name>
</gene>
<evidence type="ECO:0000256" key="3">
    <source>
        <dbReference type="ARBA" id="ARBA00022723"/>
    </source>
</evidence>
<dbReference type="Pfam" id="PF00480">
    <property type="entry name" value="ROK"/>
    <property type="match status" value="1"/>
</dbReference>
<keyword evidence="7" id="KW-0067">ATP-binding</keyword>
<evidence type="ECO:0000313" key="11">
    <source>
        <dbReference type="Proteomes" id="UP000228621"/>
    </source>
</evidence>
<evidence type="ECO:0000256" key="4">
    <source>
        <dbReference type="ARBA" id="ARBA00022741"/>
    </source>
</evidence>
<keyword evidence="6" id="KW-0862">Zinc</keyword>
<evidence type="ECO:0000313" key="10">
    <source>
        <dbReference type="EMBL" id="PCK30765.1"/>
    </source>
</evidence>
<reference evidence="11" key="1">
    <citation type="journal article" date="2019" name="Genome Announc.">
        <title>Draft Genome Sequence of Pseudoalteromonas piscicida Strain 36Y ROTHPW, an Hypersaline Seawater Isolate from the South Coast of Sonora, Mexico.</title>
        <authorList>
            <person name="Sanchez-Diaz R."/>
            <person name="Molina-Garza Z.J."/>
            <person name="Cruz-Suarez L.E."/>
            <person name="Selvin J."/>
            <person name="Kiran G.S."/>
            <person name="Ibarra-Gamez J.C."/>
            <person name="Gomez-Gil B."/>
            <person name="Galaviz-Silva L."/>
        </authorList>
    </citation>
    <scope>NUCLEOTIDE SEQUENCE [LARGE SCALE GENOMIC DNA]</scope>
    <source>
        <strain evidence="11">36Y_RITHPW</strain>
    </source>
</reference>